<dbReference type="CDD" id="cd01189">
    <property type="entry name" value="INT_ICEBs1_C_like"/>
    <property type="match status" value="1"/>
</dbReference>
<dbReference type="RefSeq" id="WP_069995271.1">
    <property type="nucleotide sequence ID" value="NZ_FMPG01000003.1"/>
</dbReference>
<evidence type="ECO:0000313" key="9">
    <source>
        <dbReference type="Proteomes" id="UP000095768"/>
    </source>
</evidence>
<dbReference type="GO" id="GO:0015074">
    <property type="term" value="P:DNA integration"/>
    <property type="evidence" value="ECO:0007669"/>
    <property type="project" value="UniProtKB-KW"/>
</dbReference>
<name>A0A1D4KLV4_9STAP</name>
<evidence type="ECO:0000256" key="1">
    <source>
        <dbReference type="ARBA" id="ARBA00008857"/>
    </source>
</evidence>
<dbReference type="GO" id="GO:0003677">
    <property type="term" value="F:DNA binding"/>
    <property type="evidence" value="ECO:0007669"/>
    <property type="project" value="UniProtKB-KW"/>
</dbReference>
<dbReference type="Pfam" id="PF00589">
    <property type="entry name" value="Phage_integrase"/>
    <property type="match status" value="1"/>
</dbReference>
<evidence type="ECO:0000256" key="2">
    <source>
        <dbReference type="ARBA" id="ARBA00022908"/>
    </source>
</evidence>
<evidence type="ECO:0000313" key="7">
    <source>
        <dbReference type="EMBL" id="SCS74875.1"/>
    </source>
</evidence>
<proteinExistence type="inferred from homology"/>
<dbReference type="OrthoDB" id="9803188at2"/>
<keyword evidence="2" id="KW-0229">DNA integration</keyword>
<dbReference type="AlphaFoldDB" id="A0A1D4KLV4"/>
<dbReference type="InterPro" id="IPR011010">
    <property type="entry name" value="DNA_brk_join_enz"/>
</dbReference>
<organism evidence="6 9">
    <name type="scientific">Staphylococcus caeli</name>
    <dbReference type="NCBI Taxonomy" id="2201815"/>
    <lineage>
        <taxon>Bacteria</taxon>
        <taxon>Bacillati</taxon>
        <taxon>Bacillota</taxon>
        <taxon>Bacilli</taxon>
        <taxon>Bacillales</taxon>
        <taxon>Staphylococcaceae</taxon>
        <taxon>Staphylococcus</taxon>
    </lineage>
</organism>
<dbReference type="PANTHER" id="PTHR30349">
    <property type="entry name" value="PHAGE INTEGRASE-RELATED"/>
    <property type="match status" value="1"/>
</dbReference>
<evidence type="ECO:0000256" key="3">
    <source>
        <dbReference type="ARBA" id="ARBA00023125"/>
    </source>
</evidence>
<keyword evidence="8" id="KW-1185">Reference proteome</keyword>
<sequence>MATITKRGKSYRVQISNYKNGINNRISKTFKTLTEAKRWAMQNEIAKGNGVDLASRNESFATFFENWVHLVKKNDVRPSTFINYTRTIPIVKQLFRDTKLSDLNDIVVQMKIDEYGKTHSRKTTTEVLLKIRTSLRYAYGRGLLSSDFAGLVKTRGKELDKRNKALSITDFKRLRSYLLNNPKNDFHILVLLALETGARRGELLGIKKEDIYEYGIRIKRSISPHSDDILLKTKHSKRDVSINKEVHDLLITVQEKKNGYIFGRDGFKQSEILAKMLDELKIEHTTFHGLRDTHASFLFSNDNLRLDYISKRLGHSSIITTQNYYLELMPEKKHQQDADALDLLNSLK</sequence>
<dbReference type="PANTHER" id="PTHR30349:SF64">
    <property type="entry name" value="PROPHAGE INTEGRASE INTD-RELATED"/>
    <property type="match status" value="1"/>
</dbReference>
<dbReference type="Pfam" id="PF14659">
    <property type="entry name" value="Phage_int_SAM_3"/>
    <property type="match status" value="1"/>
</dbReference>
<dbReference type="PROSITE" id="PS51898">
    <property type="entry name" value="TYR_RECOMBINASE"/>
    <property type="match status" value="1"/>
</dbReference>
<reference evidence="6 9" key="2">
    <citation type="submission" date="2016-09" db="EMBL/GenBank/DDBJ databases">
        <authorList>
            <consortium name="Pathogen Informatics"/>
        </authorList>
    </citation>
    <scope>NUCLEOTIDE SEQUENCE [LARGE SCALE GENOMIC DNA]</scope>
    <source>
        <strain evidence="6 9">82B</strain>
    </source>
</reference>
<dbReference type="EMBL" id="FMPG01000003">
    <property type="protein sequence ID" value="SCS74033.1"/>
    <property type="molecule type" value="Genomic_DNA"/>
</dbReference>
<evidence type="ECO:0000313" key="6">
    <source>
        <dbReference type="EMBL" id="SCS74033.1"/>
    </source>
</evidence>
<dbReference type="Gene3D" id="1.10.150.130">
    <property type="match status" value="1"/>
</dbReference>
<accession>A0A1D4KLV4</accession>
<dbReference type="InterPro" id="IPR004107">
    <property type="entry name" value="Integrase_SAM-like_N"/>
</dbReference>
<dbReference type="GO" id="GO:0006310">
    <property type="term" value="P:DNA recombination"/>
    <property type="evidence" value="ECO:0007669"/>
    <property type="project" value="UniProtKB-KW"/>
</dbReference>
<protein>
    <submittedName>
        <fullName evidence="6">Integrase</fullName>
    </submittedName>
</protein>
<evidence type="ECO:0000256" key="4">
    <source>
        <dbReference type="ARBA" id="ARBA00023172"/>
    </source>
</evidence>
<reference evidence="7 8" key="1">
    <citation type="submission" date="2016-09" db="EMBL/GenBank/DDBJ databases">
        <authorList>
            <consortium name="Pathogen Informatics"/>
            <person name="Sun Q."/>
            <person name="Inoue M."/>
        </authorList>
    </citation>
    <scope>NUCLEOTIDE SEQUENCE [LARGE SCALE GENOMIC DNA]</scope>
    <source>
        <strain evidence="7 8">82C</strain>
    </source>
</reference>
<dbReference type="Gene3D" id="1.10.443.10">
    <property type="entry name" value="Intergrase catalytic core"/>
    <property type="match status" value="1"/>
</dbReference>
<keyword evidence="3" id="KW-0238">DNA-binding</keyword>
<dbReference type="InterPro" id="IPR002104">
    <property type="entry name" value="Integrase_catalytic"/>
</dbReference>
<dbReference type="SUPFAM" id="SSF56349">
    <property type="entry name" value="DNA breaking-rejoining enzymes"/>
    <property type="match status" value="1"/>
</dbReference>
<dbReference type="Proteomes" id="UP000095768">
    <property type="component" value="Unassembled WGS sequence"/>
</dbReference>
<dbReference type="InterPro" id="IPR013762">
    <property type="entry name" value="Integrase-like_cat_sf"/>
</dbReference>
<comment type="similarity">
    <text evidence="1">Belongs to the 'phage' integrase family.</text>
</comment>
<feature type="domain" description="Tyr recombinase" evidence="5">
    <location>
        <begin position="161"/>
        <end position="340"/>
    </location>
</feature>
<keyword evidence="4" id="KW-0233">DNA recombination</keyword>
<dbReference type="EMBL" id="FMPI01000005">
    <property type="protein sequence ID" value="SCS74875.1"/>
    <property type="molecule type" value="Genomic_DNA"/>
</dbReference>
<dbReference type="InterPro" id="IPR010998">
    <property type="entry name" value="Integrase_recombinase_N"/>
</dbReference>
<dbReference type="InterPro" id="IPR050090">
    <property type="entry name" value="Tyrosine_recombinase_XerCD"/>
</dbReference>
<gene>
    <name evidence="6" type="ORF">SAMEA2297795_01025</name>
    <name evidence="7" type="ORF">SAMEA2297796_01078</name>
</gene>
<evidence type="ECO:0000313" key="8">
    <source>
        <dbReference type="Proteomes" id="UP000095412"/>
    </source>
</evidence>
<dbReference type="Proteomes" id="UP000095412">
    <property type="component" value="Unassembled WGS sequence"/>
</dbReference>
<evidence type="ECO:0000259" key="5">
    <source>
        <dbReference type="PROSITE" id="PS51898"/>
    </source>
</evidence>